<dbReference type="SMART" id="SM00875">
    <property type="entry name" value="BACK"/>
    <property type="match status" value="1"/>
</dbReference>
<dbReference type="InterPro" id="IPR000210">
    <property type="entry name" value="BTB/POZ_dom"/>
</dbReference>
<evidence type="ECO:0000259" key="6">
    <source>
        <dbReference type="PROSITE" id="PS50097"/>
    </source>
</evidence>
<keyword evidence="8" id="KW-1185">Reference proteome</keyword>
<dbReference type="Pfam" id="PF01344">
    <property type="entry name" value="Kelch_1"/>
    <property type="match status" value="5"/>
</dbReference>
<dbReference type="FunFam" id="1.25.40.420:FF:000001">
    <property type="entry name" value="Kelch-like family member 12"/>
    <property type="match status" value="1"/>
</dbReference>
<dbReference type="PIRSF" id="PIRSF037037">
    <property type="entry name" value="Kelch-like_protein_gigaxonin"/>
    <property type="match status" value="1"/>
</dbReference>
<dbReference type="PhylomeDB" id="T1IMJ6"/>
<accession>T1IMJ6</accession>
<dbReference type="PROSITE" id="PS50097">
    <property type="entry name" value="BTB"/>
    <property type="match status" value="1"/>
</dbReference>
<name>T1IMJ6_STRMM</name>
<organism evidence="7 8">
    <name type="scientific">Strigamia maritima</name>
    <name type="common">European centipede</name>
    <name type="synonym">Geophilus maritimus</name>
    <dbReference type="NCBI Taxonomy" id="126957"/>
    <lineage>
        <taxon>Eukaryota</taxon>
        <taxon>Metazoa</taxon>
        <taxon>Ecdysozoa</taxon>
        <taxon>Arthropoda</taxon>
        <taxon>Myriapoda</taxon>
        <taxon>Chilopoda</taxon>
        <taxon>Pleurostigmophora</taxon>
        <taxon>Geophilomorpha</taxon>
        <taxon>Linotaeniidae</taxon>
        <taxon>Strigamia</taxon>
    </lineage>
</organism>
<dbReference type="Proteomes" id="UP000014500">
    <property type="component" value="Unassembled WGS sequence"/>
</dbReference>
<dbReference type="CDD" id="cd18450">
    <property type="entry name" value="BACK_KLHL10"/>
    <property type="match status" value="1"/>
</dbReference>
<dbReference type="Pfam" id="PF00651">
    <property type="entry name" value="BTB"/>
    <property type="match status" value="1"/>
</dbReference>
<dbReference type="EnsemblMetazoa" id="SMAR002205-RA">
    <property type="protein sequence ID" value="SMAR002205-PA"/>
    <property type="gene ID" value="SMAR002205"/>
</dbReference>
<keyword evidence="5" id="KW-0812">Transmembrane</keyword>
<keyword evidence="5" id="KW-1133">Transmembrane helix</keyword>
<evidence type="ECO:0000256" key="1">
    <source>
        <dbReference type="ARBA" id="ARBA00013699"/>
    </source>
</evidence>
<dbReference type="OMA" id="GLCTLNN"/>
<feature type="transmembrane region" description="Helical" evidence="5">
    <location>
        <begin position="507"/>
        <end position="526"/>
    </location>
</feature>
<dbReference type="EMBL" id="JH431067">
    <property type="status" value="NOT_ANNOTATED_CDS"/>
    <property type="molecule type" value="Genomic_DNA"/>
</dbReference>
<dbReference type="STRING" id="126957.T1IMJ6"/>
<keyword evidence="2" id="KW-0880">Kelch repeat</keyword>
<dbReference type="InterPro" id="IPR017096">
    <property type="entry name" value="BTB-kelch_protein"/>
</dbReference>
<dbReference type="HOGENOM" id="CLU_004253_14_1_1"/>
<dbReference type="SUPFAM" id="SSF54695">
    <property type="entry name" value="POZ domain"/>
    <property type="match status" value="1"/>
</dbReference>
<dbReference type="GO" id="GO:0016567">
    <property type="term" value="P:protein ubiquitination"/>
    <property type="evidence" value="ECO:0007669"/>
    <property type="project" value="UniProtKB-UniPathway"/>
</dbReference>
<dbReference type="Gene3D" id="1.25.40.420">
    <property type="match status" value="1"/>
</dbReference>
<comment type="function">
    <text evidence="4">Probable substrate-specific adapter of an E3 ubiquitin-protein ligase complex which mediates the ubiquitination and subsequent proteasomal degradation of target proteins. May have a role in synapse differentiation and growth.</text>
</comment>
<protein>
    <recommendedName>
        <fullName evidence="1">Kelch-like protein diablo</fullName>
    </recommendedName>
</protein>
<reference evidence="8" key="1">
    <citation type="submission" date="2011-05" db="EMBL/GenBank/DDBJ databases">
        <authorList>
            <person name="Richards S.R."/>
            <person name="Qu J."/>
            <person name="Jiang H."/>
            <person name="Jhangiani S.N."/>
            <person name="Agravi P."/>
            <person name="Goodspeed R."/>
            <person name="Gross S."/>
            <person name="Mandapat C."/>
            <person name="Jackson L."/>
            <person name="Mathew T."/>
            <person name="Pu L."/>
            <person name="Thornton R."/>
            <person name="Saada N."/>
            <person name="Wilczek-Boney K.B."/>
            <person name="Lee S."/>
            <person name="Kovar C."/>
            <person name="Wu Y."/>
            <person name="Scherer S.E."/>
            <person name="Worley K.C."/>
            <person name="Muzny D.M."/>
            <person name="Gibbs R."/>
        </authorList>
    </citation>
    <scope>NUCLEOTIDE SEQUENCE</scope>
    <source>
        <strain evidence="8">Brora</strain>
    </source>
</reference>
<reference evidence="7" key="2">
    <citation type="submission" date="2015-02" db="UniProtKB">
        <authorList>
            <consortium name="EnsemblMetazoa"/>
        </authorList>
    </citation>
    <scope>IDENTIFICATION</scope>
</reference>
<proteinExistence type="predicted"/>
<dbReference type="SMART" id="SM00225">
    <property type="entry name" value="BTB"/>
    <property type="match status" value="1"/>
</dbReference>
<dbReference type="GO" id="GO:0003779">
    <property type="term" value="F:actin binding"/>
    <property type="evidence" value="ECO:0007669"/>
    <property type="project" value="UniProtKB-KW"/>
</dbReference>
<dbReference type="eggNOG" id="KOG4441">
    <property type="taxonomic scope" value="Eukaryota"/>
</dbReference>
<evidence type="ECO:0000256" key="3">
    <source>
        <dbReference type="ARBA" id="ARBA00022737"/>
    </source>
</evidence>
<evidence type="ECO:0000256" key="4">
    <source>
        <dbReference type="ARBA" id="ARBA00043912"/>
    </source>
</evidence>
<dbReference type="UniPathway" id="UPA00143"/>
<sequence>MEPKDPFSEFSEILVELRAKEQLCDGVLRAEDGTRYPVHRAILSAASPYFRALFTSNLGNPSGAREMEVPQVSADILGTIIDYAYTGKVKVTSDNVEGLLPAADHFQISGIMQQCCQFLQTELRPDNCIGIHKFAKLYYCPELATAARRYILSNFRDVAGHSPELLELGGDELTDILSDDELNCKREELVFETILRWVDNNEQERKRYLPSLLRTVRFGNVTYKFFVNNVYKHRYIQESQECQGALFEASVYLAELNSQESAEVDLSNPLARPRIPHDILFAIGGWSAGSPTSFIETYDTRADRWFLSVNTDYAPRAYHGLATVNSLIYMIGGFDGNEHFNTVRCFNPVNKVWSEKACMYTPRCYVSVCVLDGQIYALGGYDGRIRMNTGERYNPEANQWTMIAPMHRQRSDASSASLNGKVYIAGGFNGQEVLSSVEHYDPLVNDWTYVHVMTSPRSGVNLVAHNGCLFALGGFNGFTRLSTGEKYEPSRDDWVGIKDMLSPRSNFATAVLDGLIYVIGGFNGLIRIISRTAMLYTVCGPLGSTTIPFVESYDDASDDWYEVSNMNLNRSALSACVVRGLVNAREYSYLSKIQGCCTGPAGLHPDKSQG</sequence>
<dbReference type="AlphaFoldDB" id="T1IMJ6"/>
<evidence type="ECO:0000313" key="8">
    <source>
        <dbReference type="Proteomes" id="UP000014500"/>
    </source>
</evidence>
<dbReference type="InterPro" id="IPR011705">
    <property type="entry name" value="BACK"/>
</dbReference>
<dbReference type="PANTHER" id="PTHR45632:SF3">
    <property type="entry name" value="KELCH-LIKE PROTEIN 32"/>
    <property type="match status" value="1"/>
</dbReference>
<dbReference type="InterPro" id="IPR011333">
    <property type="entry name" value="SKP1/BTB/POZ_sf"/>
</dbReference>
<evidence type="ECO:0000256" key="2">
    <source>
        <dbReference type="ARBA" id="ARBA00022441"/>
    </source>
</evidence>
<evidence type="ECO:0000256" key="5">
    <source>
        <dbReference type="SAM" id="Phobius"/>
    </source>
</evidence>
<feature type="domain" description="BTB" evidence="6">
    <location>
        <begin position="24"/>
        <end position="93"/>
    </location>
</feature>
<keyword evidence="5" id="KW-0472">Membrane</keyword>
<dbReference type="SMART" id="SM00612">
    <property type="entry name" value="Kelch"/>
    <property type="match status" value="6"/>
</dbReference>
<evidence type="ECO:0000313" key="7">
    <source>
        <dbReference type="EnsemblMetazoa" id="SMAR002205-PA"/>
    </source>
</evidence>
<dbReference type="InterPro" id="IPR006652">
    <property type="entry name" value="Kelch_1"/>
</dbReference>
<dbReference type="PANTHER" id="PTHR45632">
    <property type="entry name" value="LD33804P"/>
    <property type="match status" value="1"/>
</dbReference>
<keyword evidence="3" id="KW-0677">Repeat</keyword>
<dbReference type="Gene3D" id="3.30.710.10">
    <property type="entry name" value="Potassium Channel Kv1.1, Chain A"/>
    <property type="match status" value="1"/>
</dbReference>
<dbReference type="SUPFAM" id="SSF117281">
    <property type="entry name" value="Kelch motif"/>
    <property type="match status" value="1"/>
</dbReference>
<dbReference type="Gene3D" id="2.120.10.80">
    <property type="entry name" value="Kelch-type beta propeller"/>
    <property type="match status" value="2"/>
</dbReference>
<dbReference type="InterPro" id="IPR015915">
    <property type="entry name" value="Kelch-typ_b-propeller"/>
</dbReference>
<dbReference type="Pfam" id="PF07707">
    <property type="entry name" value="BACK"/>
    <property type="match status" value="1"/>
</dbReference>